<protein>
    <submittedName>
        <fullName evidence="2">Uncharacterized protein</fullName>
    </submittedName>
</protein>
<dbReference type="EMBL" id="JACASF010000020">
    <property type="protein sequence ID" value="KAF6413506.1"/>
    <property type="molecule type" value="Genomic_DNA"/>
</dbReference>
<organism evidence="2 3">
    <name type="scientific">Molossus molossus</name>
    <name type="common">Pallas' mastiff bat</name>
    <name type="synonym">Vespertilio molossus</name>
    <dbReference type="NCBI Taxonomy" id="27622"/>
    <lineage>
        <taxon>Eukaryota</taxon>
        <taxon>Metazoa</taxon>
        <taxon>Chordata</taxon>
        <taxon>Craniata</taxon>
        <taxon>Vertebrata</taxon>
        <taxon>Euteleostomi</taxon>
        <taxon>Mammalia</taxon>
        <taxon>Eutheria</taxon>
        <taxon>Laurasiatheria</taxon>
        <taxon>Chiroptera</taxon>
        <taxon>Yangochiroptera</taxon>
        <taxon>Molossidae</taxon>
        <taxon>Molossus</taxon>
    </lineage>
</organism>
<dbReference type="AlphaFoldDB" id="A0A7J8CRS3"/>
<evidence type="ECO:0000256" key="1">
    <source>
        <dbReference type="SAM" id="MobiDB-lite"/>
    </source>
</evidence>
<feature type="region of interest" description="Disordered" evidence="1">
    <location>
        <begin position="1"/>
        <end position="51"/>
    </location>
</feature>
<dbReference type="Proteomes" id="UP000550707">
    <property type="component" value="Unassembled WGS sequence"/>
</dbReference>
<evidence type="ECO:0000313" key="3">
    <source>
        <dbReference type="Proteomes" id="UP000550707"/>
    </source>
</evidence>
<name>A0A7J8CRS3_MOLMO</name>
<reference evidence="2 3" key="1">
    <citation type="journal article" date="2020" name="Nature">
        <title>Six reference-quality genomes reveal evolution of bat adaptations.</title>
        <authorList>
            <person name="Jebb D."/>
            <person name="Huang Z."/>
            <person name="Pippel M."/>
            <person name="Hughes G.M."/>
            <person name="Lavrichenko K."/>
            <person name="Devanna P."/>
            <person name="Winkler S."/>
            <person name="Jermiin L.S."/>
            <person name="Skirmuntt E.C."/>
            <person name="Katzourakis A."/>
            <person name="Burkitt-Gray L."/>
            <person name="Ray D.A."/>
            <person name="Sullivan K.A.M."/>
            <person name="Roscito J.G."/>
            <person name="Kirilenko B.M."/>
            <person name="Davalos L.M."/>
            <person name="Corthals A.P."/>
            <person name="Power M.L."/>
            <person name="Jones G."/>
            <person name="Ransome R.D."/>
            <person name="Dechmann D.K.N."/>
            <person name="Locatelli A.G."/>
            <person name="Puechmaille S.J."/>
            <person name="Fedrigo O."/>
            <person name="Jarvis E.D."/>
            <person name="Hiller M."/>
            <person name="Vernes S.C."/>
            <person name="Myers E.W."/>
            <person name="Teeling E.C."/>
        </authorList>
    </citation>
    <scope>NUCLEOTIDE SEQUENCE [LARGE SCALE GENOMIC DNA]</scope>
    <source>
        <strain evidence="2">MMolMol1</strain>
        <tissue evidence="2">Muscle</tissue>
    </source>
</reference>
<dbReference type="InParanoid" id="A0A7J8CRS3"/>
<accession>A0A7J8CRS3</accession>
<keyword evidence="3" id="KW-1185">Reference proteome</keyword>
<proteinExistence type="predicted"/>
<comment type="caution">
    <text evidence="2">The sequence shown here is derived from an EMBL/GenBank/DDBJ whole genome shotgun (WGS) entry which is preliminary data.</text>
</comment>
<sequence>MPNNPPTFCSREKTRGQQTTADPQPPRGRRPQRDVEAPPQNTRALHKARRRGRCLPERLPCTGSGDQGLTAAEADCREECSSLDQSGEAGQKWTEWHLINFPNWPDYVEKTQPPEQKGIYLKGRTQDVREGLPGEGFISKVG</sequence>
<gene>
    <name evidence="2" type="ORF">HJG59_009727</name>
</gene>
<evidence type="ECO:0000313" key="2">
    <source>
        <dbReference type="EMBL" id="KAF6413506.1"/>
    </source>
</evidence>